<organism evidence="1 2">
    <name type="scientific">Micromonospora craniellae</name>
    <dbReference type="NCBI Taxonomy" id="2294034"/>
    <lineage>
        <taxon>Bacteria</taxon>
        <taxon>Bacillati</taxon>
        <taxon>Actinomycetota</taxon>
        <taxon>Actinomycetes</taxon>
        <taxon>Micromonosporales</taxon>
        <taxon>Micromonosporaceae</taxon>
        <taxon>Micromonospora</taxon>
    </lineage>
</organism>
<reference evidence="1 2" key="1">
    <citation type="submission" date="2018-08" db="EMBL/GenBank/DDBJ databases">
        <title>Verrucosispora craniellae sp. nov., isolated from a marine sponge in the South China Sea.</title>
        <authorList>
            <person name="Li L."/>
            <person name="Lin H.W."/>
        </authorList>
    </citation>
    <scope>NUCLEOTIDE SEQUENCE [LARGE SCALE GENOMIC DNA]</scope>
    <source>
        <strain evidence="1 2">LHW63014</strain>
    </source>
</reference>
<evidence type="ECO:0000313" key="1">
    <source>
        <dbReference type="EMBL" id="RFS43184.1"/>
    </source>
</evidence>
<name>A0A372FRE2_9ACTN</name>
<evidence type="ECO:0000313" key="2">
    <source>
        <dbReference type="Proteomes" id="UP000262621"/>
    </source>
</evidence>
<dbReference type="AlphaFoldDB" id="A0A372FRE2"/>
<accession>A0A372FRE2</accession>
<proteinExistence type="predicted"/>
<sequence length="203" mass="22506">MVHTEFIRQHPIPSDVTEEERHVLETMEGGGRCEDRAIATLGWVHQREAFGDIPPSWQEHDLDPLQIIRLAGPAVIGAQVAQHQRRFAWATDDWQIRTPRAAAMFALQAAIGLRIGASRGTKKIPYTSGDEILVDARDRTALQGVDAADRDVVMIWGTVHVRGIDTGLRTRGFTPAAGPEWRTVAVLPTIGTALWRLIRRSAP</sequence>
<keyword evidence="2" id="KW-1185">Reference proteome</keyword>
<dbReference type="EMBL" id="QVFU01000077">
    <property type="protein sequence ID" value="RFS43184.1"/>
    <property type="molecule type" value="Genomic_DNA"/>
</dbReference>
<gene>
    <name evidence="1" type="ORF">D0Q02_29195</name>
</gene>
<protein>
    <submittedName>
        <fullName evidence="1">Uncharacterized protein</fullName>
    </submittedName>
</protein>
<dbReference type="Proteomes" id="UP000262621">
    <property type="component" value="Unassembled WGS sequence"/>
</dbReference>
<comment type="caution">
    <text evidence="1">The sequence shown here is derived from an EMBL/GenBank/DDBJ whole genome shotgun (WGS) entry which is preliminary data.</text>
</comment>